<dbReference type="Proteomes" id="UP000789525">
    <property type="component" value="Unassembled WGS sequence"/>
</dbReference>
<sequence length="331" mass="38082">ILHQIQQSAVTANRNLNLTKAQIASKERERRILQLTIKEVSSLESDVNVYRGVGKMFLHIPKPEMEKDLKKQEKDLSDDLDSLAKKMERDLQSKYLEKEFNEAQGQLRDIVIPRLHTSLVEELPSYIGHHNPLSHTHYSVESRIEYRLSTIQHTINKRSKGWRMERDSAIRIGGKAAALDPITRRILEMLASAPKRSFSMYPQRRTRQTPQFSKGPMDKMSVRVMIGGSHTPLSEQETPILVRTWIGWSPANRKQTFRIADLFARANQRTDQDLTFDLSDSLVPRANQSMRLIGERGRQSPNNEFGFIAYTLWGVIKDIEDTAYGGHCDFI</sequence>
<dbReference type="EMBL" id="CAJVPT010021952">
    <property type="protein sequence ID" value="CAG8657660.1"/>
    <property type="molecule type" value="Genomic_DNA"/>
</dbReference>
<protein>
    <submittedName>
        <fullName evidence="1">12043_t:CDS:1</fullName>
    </submittedName>
</protein>
<reference evidence="1" key="1">
    <citation type="submission" date="2021-06" db="EMBL/GenBank/DDBJ databases">
        <authorList>
            <person name="Kallberg Y."/>
            <person name="Tangrot J."/>
            <person name="Rosling A."/>
        </authorList>
    </citation>
    <scope>NUCLEOTIDE SEQUENCE</scope>
    <source>
        <strain evidence="1">CL356</strain>
    </source>
</reference>
<evidence type="ECO:0000313" key="2">
    <source>
        <dbReference type="Proteomes" id="UP000789525"/>
    </source>
</evidence>
<gene>
    <name evidence="1" type="ORF">ACOLOM_LOCUS8470</name>
</gene>
<keyword evidence="2" id="KW-1185">Reference proteome</keyword>
<comment type="caution">
    <text evidence="1">The sequence shown here is derived from an EMBL/GenBank/DDBJ whole genome shotgun (WGS) entry which is preliminary data.</text>
</comment>
<evidence type="ECO:0000313" key="1">
    <source>
        <dbReference type="EMBL" id="CAG8657660.1"/>
    </source>
</evidence>
<organism evidence="1 2">
    <name type="scientific">Acaulospora colombiana</name>
    <dbReference type="NCBI Taxonomy" id="27376"/>
    <lineage>
        <taxon>Eukaryota</taxon>
        <taxon>Fungi</taxon>
        <taxon>Fungi incertae sedis</taxon>
        <taxon>Mucoromycota</taxon>
        <taxon>Glomeromycotina</taxon>
        <taxon>Glomeromycetes</taxon>
        <taxon>Diversisporales</taxon>
        <taxon>Acaulosporaceae</taxon>
        <taxon>Acaulospora</taxon>
    </lineage>
</organism>
<proteinExistence type="predicted"/>
<name>A0ACA9NNZ1_9GLOM</name>
<feature type="non-terminal residue" evidence="1">
    <location>
        <position position="1"/>
    </location>
</feature>
<accession>A0ACA9NNZ1</accession>